<feature type="transmembrane region" description="Helical" evidence="1">
    <location>
        <begin position="12"/>
        <end position="34"/>
    </location>
</feature>
<proteinExistence type="predicted"/>
<evidence type="ECO:0000256" key="1">
    <source>
        <dbReference type="SAM" id="Phobius"/>
    </source>
</evidence>
<evidence type="ECO:0000313" key="3">
    <source>
        <dbReference type="Proteomes" id="UP000019681"/>
    </source>
</evidence>
<dbReference type="STRING" id="1403537.Q428_03145"/>
<dbReference type="AlphaFoldDB" id="A0A017RZB9"/>
<comment type="caution">
    <text evidence="2">The sequence shown here is derived from an EMBL/GenBank/DDBJ whole genome shotgun (WGS) entry which is preliminary data.</text>
</comment>
<accession>A0A017RZB9</accession>
<dbReference type="Proteomes" id="UP000019681">
    <property type="component" value="Unassembled WGS sequence"/>
</dbReference>
<protein>
    <submittedName>
        <fullName evidence="2">Uncharacterized protein</fullName>
    </submittedName>
</protein>
<keyword evidence="1" id="KW-0472">Membrane</keyword>
<dbReference type="EMBL" id="AZQP01000006">
    <property type="protein sequence ID" value="EYE89285.1"/>
    <property type="molecule type" value="Genomic_DNA"/>
</dbReference>
<gene>
    <name evidence="2" type="ORF">Q428_03145</name>
</gene>
<keyword evidence="1" id="KW-1133">Transmembrane helix</keyword>
<dbReference type="RefSeq" id="WP_035378067.1">
    <property type="nucleotide sequence ID" value="NZ_AZQP01000006.1"/>
</dbReference>
<keyword evidence="1" id="KW-0812">Transmembrane</keyword>
<sequence>MGHHKNKCNKRIIYKNLDTIGLILAAIGLGMLLVVILPRWIWVLIVGVLLIVEAFNIYTKWHK</sequence>
<organism evidence="2 3">
    <name type="scientific">Fervidicella metallireducens AeB</name>
    <dbReference type="NCBI Taxonomy" id="1403537"/>
    <lineage>
        <taxon>Bacteria</taxon>
        <taxon>Bacillati</taxon>
        <taxon>Bacillota</taxon>
        <taxon>Clostridia</taxon>
        <taxon>Eubacteriales</taxon>
        <taxon>Clostridiaceae</taxon>
        <taxon>Fervidicella</taxon>
    </lineage>
</organism>
<keyword evidence="3" id="KW-1185">Reference proteome</keyword>
<reference evidence="2 3" key="1">
    <citation type="journal article" date="2014" name="Genome Announc.">
        <title>Draft Genome Sequence of Fervidicella metallireducens Strain AeBT, an Iron-Reducing Thermoanaerobe from the Great Artesian Basin.</title>
        <authorList>
            <person name="Patel B.K."/>
        </authorList>
    </citation>
    <scope>NUCLEOTIDE SEQUENCE [LARGE SCALE GENOMIC DNA]</scope>
    <source>
        <strain evidence="2 3">AeB</strain>
    </source>
</reference>
<name>A0A017RZB9_9CLOT</name>
<evidence type="ECO:0000313" key="2">
    <source>
        <dbReference type="EMBL" id="EYE89285.1"/>
    </source>
</evidence>
<feature type="transmembrane region" description="Helical" evidence="1">
    <location>
        <begin position="40"/>
        <end position="58"/>
    </location>
</feature>